<protein>
    <submittedName>
        <fullName evidence="2">Uncharacterized protein</fullName>
    </submittedName>
</protein>
<dbReference type="EMBL" id="BBLT01000005">
    <property type="protein sequence ID" value="GAL85589.1"/>
    <property type="molecule type" value="Genomic_DNA"/>
</dbReference>
<evidence type="ECO:0000256" key="1">
    <source>
        <dbReference type="SAM" id="Phobius"/>
    </source>
</evidence>
<keyword evidence="1" id="KW-0472">Membrane</keyword>
<sequence length="163" mass="18813">MKHYKFSTREFGVSDTGIHLLRSNFNYSTINFKDITSLEIGRGRLIRNWLFVFIFGLSLIAFSIYYAIGLIGVFNDQSIKRIYIEELMVPFLPALLGGFCIHSASRKGVVMKIQHNGKKSSFPLEDIIKNNQYEDLVDYLVNTVKVYSKMKLISDHKKLVHID</sequence>
<feature type="transmembrane region" description="Helical" evidence="1">
    <location>
        <begin position="87"/>
        <end position="105"/>
    </location>
</feature>
<comment type="caution">
    <text evidence="2">The sequence shown here is derived from an EMBL/GenBank/DDBJ whole genome shotgun (WGS) entry which is preliminary data.</text>
</comment>
<proteinExistence type="predicted"/>
<accession>A0A098LGK3</accession>
<dbReference type="Proteomes" id="UP000030185">
    <property type="component" value="Unassembled WGS sequence"/>
</dbReference>
<gene>
    <name evidence="2" type="ORF">MYP_2818</name>
</gene>
<feature type="transmembrane region" description="Helical" evidence="1">
    <location>
        <begin position="49"/>
        <end position="75"/>
    </location>
</feature>
<keyword evidence="1" id="KW-1133">Transmembrane helix</keyword>
<reference evidence="2 3" key="1">
    <citation type="submission" date="2014-09" db="EMBL/GenBank/DDBJ databases">
        <title>Sporocytophaga myxococcoides PG-01 genome sequencing.</title>
        <authorList>
            <person name="Liu L."/>
            <person name="Gao P.J."/>
            <person name="Chen G.J."/>
            <person name="Wang L.S."/>
        </authorList>
    </citation>
    <scope>NUCLEOTIDE SEQUENCE [LARGE SCALE GENOMIC DNA]</scope>
    <source>
        <strain evidence="2 3">PG-01</strain>
    </source>
</reference>
<evidence type="ECO:0000313" key="3">
    <source>
        <dbReference type="Proteomes" id="UP000030185"/>
    </source>
</evidence>
<organism evidence="2 3">
    <name type="scientific">Sporocytophaga myxococcoides</name>
    <dbReference type="NCBI Taxonomy" id="153721"/>
    <lineage>
        <taxon>Bacteria</taxon>
        <taxon>Pseudomonadati</taxon>
        <taxon>Bacteroidota</taxon>
        <taxon>Cytophagia</taxon>
        <taxon>Cytophagales</taxon>
        <taxon>Cytophagaceae</taxon>
        <taxon>Sporocytophaga</taxon>
    </lineage>
</organism>
<keyword evidence="1" id="KW-0812">Transmembrane</keyword>
<keyword evidence="3" id="KW-1185">Reference proteome</keyword>
<evidence type="ECO:0000313" key="2">
    <source>
        <dbReference type="EMBL" id="GAL85589.1"/>
    </source>
</evidence>
<dbReference type="AlphaFoldDB" id="A0A098LGK3"/>
<name>A0A098LGK3_9BACT</name>